<accession>A0A1H7TLC6</accession>
<dbReference type="OrthoDB" id="9034930at2"/>
<evidence type="ECO:0000313" key="1">
    <source>
        <dbReference type="EMBL" id="SEL85224.1"/>
    </source>
</evidence>
<reference evidence="2" key="1">
    <citation type="submission" date="2016-10" db="EMBL/GenBank/DDBJ databases">
        <authorList>
            <person name="Varghese N."/>
            <person name="Submissions S."/>
        </authorList>
    </citation>
    <scope>NUCLEOTIDE SEQUENCE [LARGE SCALE GENOMIC DNA]</scope>
    <source>
        <strain evidence="2">LMG 26416</strain>
    </source>
</reference>
<evidence type="ECO:0000313" key="2">
    <source>
        <dbReference type="Proteomes" id="UP000199120"/>
    </source>
</evidence>
<name>A0A1H7TLC6_9BURK</name>
<proteinExistence type="predicted"/>
<protein>
    <submittedName>
        <fullName evidence="1">Uncharacterized protein</fullName>
    </submittedName>
</protein>
<dbReference type="Proteomes" id="UP000199120">
    <property type="component" value="Unassembled WGS sequence"/>
</dbReference>
<dbReference type="EMBL" id="FOAJ01000015">
    <property type="protein sequence ID" value="SEL85224.1"/>
    <property type="molecule type" value="Genomic_DNA"/>
</dbReference>
<dbReference type="RefSeq" id="WP_090542810.1">
    <property type="nucleotide sequence ID" value="NZ_FNSR01000001.1"/>
</dbReference>
<organism evidence="1 2">
    <name type="scientific">Paraburkholderia caballeronis</name>
    <dbReference type="NCBI Taxonomy" id="416943"/>
    <lineage>
        <taxon>Bacteria</taxon>
        <taxon>Pseudomonadati</taxon>
        <taxon>Pseudomonadota</taxon>
        <taxon>Betaproteobacteria</taxon>
        <taxon>Burkholderiales</taxon>
        <taxon>Burkholderiaceae</taxon>
        <taxon>Paraburkholderia</taxon>
    </lineage>
</organism>
<dbReference type="AlphaFoldDB" id="A0A1H7TLC6"/>
<keyword evidence="2" id="KW-1185">Reference proteome</keyword>
<dbReference type="STRING" id="416943.SAMN05445871_1017"/>
<gene>
    <name evidence="1" type="ORF">SAMN05192542_115121</name>
</gene>
<sequence>MIEFTCNEGTKRAQLDNLTLAYSGAYRRCTDPHARRMGSALRSASSQLWTAGGPENVAASVRAAQLAMLAVQPVKLSCGTNAYLREARSDVNGAIGYEMGDSDELAEDIRPLDEVAEVFWYRGDDKHGRAAIAVLCIIERLLAAEVQ</sequence>